<dbReference type="AlphaFoldDB" id="A0A2S8GNN5"/>
<dbReference type="Proteomes" id="UP000237819">
    <property type="component" value="Unassembled WGS sequence"/>
</dbReference>
<dbReference type="InterPro" id="IPR014263">
    <property type="entry name" value="Methanolan_biosynth_EpsI"/>
</dbReference>
<organism evidence="2 3">
    <name type="scientific">Blastopirellula marina</name>
    <dbReference type="NCBI Taxonomy" id="124"/>
    <lineage>
        <taxon>Bacteria</taxon>
        <taxon>Pseudomonadati</taxon>
        <taxon>Planctomycetota</taxon>
        <taxon>Planctomycetia</taxon>
        <taxon>Pirellulales</taxon>
        <taxon>Pirellulaceae</taxon>
        <taxon>Blastopirellula</taxon>
    </lineage>
</organism>
<comment type="caution">
    <text evidence="2">The sequence shown here is derived from an EMBL/GenBank/DDBJ whole genome shotgun (WGS) entry which is preliminary data.</text>
</comment>
<accession>A0A2S8GNN5</accession>
<evidence type="ECO:0000313" key="3">
    <source>
        <dbReference type="Proteomes" id="UP000237819"/>
    </source>
</evidence>
<gene>
    <name evidence="2" type="ORF">C5Y93_11970</name>
</gene>
<name>A0A2S8GNN5_9BACT</name>
<sequence>MSKAAAVFEHLPTEIGRFRYQEDGEPIGAEAREFLGLDDYVSRSYLNEETGERVVLLLMLGRPGPLVRHPPNFCYESLGMTQIGDVQALSGLGEDSSSQFNLLRYQQPGLTQNRFFVAYSHTVNGSWSAPKLGRLKFGGEPFLYKLQLLVPCSISEEASRESLTEFLAAFIPAFKASLSK</sequence>
<evidence type="ECO:0000313" key="2">
    <source>
        <dbReference type="EMBL" id="PQO45961.1"/>
    </source>
</evidence>
<dbReference type="Pfam" id="PF11984">
    <property type="entry name" value="DUF3485"/>
    <property type="match status" value="1"/>
</dbReference>
<dbReference type="EMBL" id="PUHZ01000012">
    <property type="protein sequence ID" value="PQO45961.1"/>
    <property type="molecule type" value="Genomic_DNA"/>
</dbReference>
<reference evidence="2 3" key="1">
    <citation type="submission" date="2018-02" db="EMBL/GenBank/DDBJ databases">
        <title>Comparative genomes isolates from brazilian mangrove.</title>
        <authorList>
            <person name="Araujo J.E."/>
            <person name="Taketani R.G."/>
            <person name="Silva M.C.P."/>
            <person name="Loureco M.V."/>
            <person name="Andreote F.D."/>
        </authorList>
    </citation>
    <scope>NUCLEOTIDE SEQUENCE [LARGE SCALE GENOMIC DNA]</scope>
    <source>
        <strain evidence="2 3">Nap-Phe MGV</strain>
    </source>
</reference>
<evidence type="ECO:0000259" key="1">
    <source>
        <dbReference type="Pfam" id="PF11984"/>
    </source>
</evidence>
<feature type="domain" description="Methanolan biosynthesis EpsI" evidence="1">
    <location>
        <begin position="7"/>
        <end position="86"/>
    </location>
</feature>
<proteinExistence type="predicted"/>
<protein>
    <recommendedName>
        <fullName evidence="1">Methanolan biosynthesis EpsI domain-containing protein</fullName>
    </recommendedName>
</protein>